<proteinExistence type="predicted"/>
<organism evidence="2 3">
    <name type="scientific">Streptomyces melanosporofaciens</name>
    <dbReference type="NCBI Taxonomy" id="67327"/>
    <lineage>
        <taxon>Bacteria</taxon>
        <taxon>Bacillati</taxon>
        <taxon>Actinomycetota</taxon>
        <taxon>Actinomycetes</taxon>
        <taxon>Kitasatosporales</taxon>
        <taxon>Streptomycetaceae</taxon>
        <taxon>Streptomyces</taxon>
        <taxon>Streptomyces violaceusniger group</taxon>
    </lineage>
</organism>
<dbReference type="InterPro" id="IPR018649">
    <property type="entry name" value="SHOCT"/>
</dbReference>
<dbReference type="Proteomes" id="UP000198609">
    <property type="component" value="Unassembled WGS sequence"/>
</dbReference>
<keyword evidence="3" id="KW-1185">Reference proteome</keyword>
<evidence type="ECO:0000259" key="1">
    <source>
        <dbReference type="Pfam" id="PF09851"/>
    </source>
</evidence>
<evidence type="ECO:0000313" key="2">
    <source>
        <dbReference type="EMBL" id="SED40213.1"/>
    </source>
</evidence>
<accession>A0A1H5ACX1</accession>
<protein>
    <submittedName>
        <fullName evidence="2">Short C-terminal domain-containing protein</fullName>
    </submittedName>
</protein>
<feature type="domain" description="SHOCT" evidence="1">
    <location>
        <begin position="28"/>
        <end position="55"/>
    </location>
</feature>
<dbReference type="Pfam" id="PF09851">
    <property type="entry name" value="SHOCT"/>
    <property type="match status" value="1"/>
</dbReference>
<evidence type="ECO:0000313" key="3">
    <source>
        <dbReference type="Proteomes" id="UP000198609"/>
    </source>
</evidence>
<gene>
    <name evidence="2" type="ORF">SAMN04490356_8300</name>
</gene>
<name>A0A1H5ACX1_STRMJ</name>
<sequence length="121" mass="13788">MREVKRAERAEKDFREFMRTTATTGRAEELEHLVELKDHGDLTPEEYERAKAKVLAARTHHRYRGDQYRTAVPTCAVMRPVSLRWLRAVALVGRCGGTLDRCRTTASTKSPLASRKLTSMA</sequence>
<reference evidence="3" key="1">
    <citation type="submission" date="2016-10" db="EMBL/GenBank/DDBJ databases">
        <authorList>
            <person name="Varghese N."/>
            <person name="Submissions S."/>
        </authorList>
    </citation>
    <scope>NUCLEOTIDE SEQUENCE [LARGE SCALE GENOMIC DNA]</scope>
    <source>
        <strain evidence="3">DSM 40318</strain>
    </source>
</reference>
<dbReference type="EMBL" id="FNST01000002">
    <property type="protein sequence ID" value="SED40213.1"/>
    <property type="molecule type" value="Genomic_DNA"/>
</dbReference>
<dbReference type="AlphaFoldDB" id="A0A1H5ACX1"/>